<dbReference type="PANTHER" id="PTHR13683:SF825">
    <property type="entry name" value="PEPTIDASE A1 DOMAIN-CONTAINING PROTEIN"/>
    <property type="match status" value="1"/>
</dbReference>
<sequence length="440" mass="49285">MAWMYKHIPTTCFFLVVCYLTIKVVPILGEKAPHTQFQVEPKPNCQSSGPIIGSHKLERVSNRCSPNANLTKTPPSGKLVNTNQTRVRSINKKQNRHHYRYSLSDNEYDPNADYGLFTVKISLGTPQQYYNLIVDTGSRWTWVRCRFCREGCKSDDPPYDPSKSLCDYTLTIPFRASYDDNSFAKGIWGCDNLTIDDFGSIMNFQFGCALENYDRNGDNFVNAAGILGLGKGKWSLTSQSGASMQVFSYFVPENGGGADLQFGDKAREKSNTCTNQFTPMVQRIDQEKYHIDLVGISVDGNELNVPSTEFMSRGTIIDSGTTITRLPEVVYSALRDAVRQSMSSYTLLDEIDDLMDTCYSLEGLIEPIAFPEIKFHFGEVNTIDVILTKEGTIWRKDVTVNCLAFAVAESYSIIGIVQQRGFNVLYDLEGETIGFGTNCT</sequence>
<dbReference type="Pfam" id="PF00026">
    <property type="entry name" value="Asp"/>
    <property type="match status" value="1"/>
</dbReference>
<name>A0ABD2RFK3_9SOLN</name>
<comment type="caution">
    <text evidence="5">The sequence shown here is derived from an EMBL/GenBank/DDBJ whole genome shotgun (WGS) entry which is preliminary data.</text>
</comment>
<evidence type="ECO:0000256" key="2">
    <source>
        <dbReference type="PIRSR" id="PIRSR601461-1"/>
    </source>
</evidence>
<dbReference type="AlphaFoldDB" id="A0ABD2RFK3"/>
<feature type="domain" description="Peptidase A1" evidence="4">
    <location>
        <begin position="117"/>
        <end position="436"/>
    </location>
</feature>
<dbReference type="PRINTS" id="PR00792">
    <property type="entry name" value="PEPSIN"/>
</dbReference>
<dbReference type="InterPro" id="IPR001461">
    <property type="entry name" value="Aspartic_peptidase_A1"/>
</dbReference>
<dbReference type="EMBL" id="JBJKTR010000020">
    <property type="protein sequence ID" value="KAL3330602.1"/>
    <property type="molecule type" value="Genomic_DNA"/>
</dbReference>
<evidence type="ECO:0000256" key="3">
    <source>
        <dbReference type="SAM" id="SignalP"/>
    </source>
</evidence>
<proteinExistence type="inferred from homology"/>
<dbReference type="PROSITE" id="PS51767">
    <property type="entry name" value="PEPTIDASE_A1"/>
    <property type="match status" value="1"/>
</dbReference>
<keyword evidence="3" id="KW-0732">Signal</keyword>
<comment type="similarity">
    <text evidence="1">Belongs to the peptidase A1 family.</text>
</comment>
<accession>A0ABD2RFK3</accession>
<dbReference type="InterPro" id="IPR033121">
    <property type="entry name" value="PEPTIDASE_A1"/>
</dbReference>
<feature type="active site" evidence="2">
    <location>
        <position position="135"/>
    </location>
</feature>
<dbReference type="Gene3D" id="2.40.70.10">
    <property type="entry name" value="Acid Proteases"/>
    <property type="match status" value="2"/>
</dbReference>
<feature type="chain" id="PRO_5044835077" description="Peptidase A1 domain-containing protein" evidence="3">
    <location>
        <begin position="30"/>
        <end position="440"/>
    </location>
</feature>
<evidence type="ECO:0000259" key="4">
    <source>
        <dbReference type="PROSITE" id="PS51767"/>
    </source>
</evidence>
<feature type="active site" evidence="2">
    <location>
        <position position="318"/>
    </location>
</feature>
<evidence type="ECO:0000313" key="6">
    <source>
        <dbReference type="Proteomes" id="UP001627284"/>
    </source>
</evidence>
<reference evidence="5 6" key="1">
    <citation type="submission" date="2024-05" db="EMBL/GenBank/DDBJ databases">
        <title>De novo assembly of an allotetraploid wild potato.</title>
        <authorList>
            <person name="Hosaka A.J."/>
        </authorList>
    </citation>
    <scope>NUCLEOTIDE SEQUENCE [LARGE SCALE GENOMIC DNA]</scope>
    <source>
        <tissue evidence="5">Young leaves</tissue>
    </source>
</reference>
<keyword evidence="6" id="KW-1185">Reference proteome</keyword>
<evidence type="ECO:0000256" key="1">
    <source>
        <dbReference type="ARBA" id="ARBA00007447"/>
    </source>
</evidence>
<feature type="signal peptide" evidence="3">
    <location>
        <begin position="1"/>
        <end position="29"/>
    </location>
</feature>
<dbReference type="Proteomes" id="UP001627284">
    <property type="component" value="Unassembled WGS sequence"/>
</dbReference>
<protein>
    <recommendedName>
        <fullName evidence="4">Peptidase A1 domain-containing protein</fullName>
    </recommendedName>
</protein>
<dbReference type="SUPFAM" id="SSF50630">
    <property type="entry name" value="Acid proteases"/>
    <property type="match status" value="1"/>
</dbReference>
<dbReference type="PANTHER" id="PTHR13683">
    <property type="entry name" value="ASPARTYL PROTEASES"/>
    <property type="match status" value="1"/>
</dbReference>
<evidence type="ECO:0000313" key="5">
    <source>
        <dbReference type="EMBL" id="KAL3330602.1"/>
    </source>
</evidence>
<organism evidence="5 6">
    <name type="scientific">Solanum stoloniferum</name>
    <dbReference type="NCBI Taxonomy" id="62892"/>
    <lineage>
        <taxon>Eukaryota</taxon>
        <taxon>Viridiplantae</taxon>
        <taxon>Streptophyta</taxon>
        <taxon>Embryophyta</taxon>
        <taxon>Tracheophyta</taxon>
        <taxon>Spermatophyta</taxon>
        <taxon>Magnoliopsida</taxon>
        <taxon>eudicotyledons</taxon>
        <taxon>Gunneridae</taxon>
        <taxon>Pentapetalae</taxon>
        <taxon>asterids</taxon>
        <taxon>lamiids</taxon>
        <taxon>Solanales</taxon>
        <taxon>Solanaceae</taxon>
        <taxon>Solanoideae</taxon>
        <taxon>Solaneae</taxon>
        <taxon>Solanum</taxon>
    </lineage>
</organism>
<gene>
    <name evidence="5" type="ORF">AABB24_034435</name>
</gene>
<dbReference type="InterPro" id="IPR021109">
    <property type="entry name" value="Peptidase_aspartic_dom_sf"/>
</dbReference>